<comment type="subcellular location">
    <subcellularLocation>
        <location evidence="2">Cell envelope</location>
    </subcellularLocation>
</comment>
<dbReference type="OrthoDB" id="9805070at2"/>
<reference evidence="12 13" key="1">
    <citation type="submission" date="2018-03" db="EMBL/GenBank/DDBJ databases">
        <title>Marinobacter brunus sp. nov., a marine bacterium of Gamma-proteobacteria isolated from the surface seawater of the South China Sea.</title>
        <authorList>
            <person name="Cheng H."/>
            <person name="Wu Y.-H."/>
            <person name="Xamxidin M."/>
            <person name="Xu X.-W."/>
        </authorList>
    </citation>
    <scope>NUCLEOTIDE SEQUENCE [LARGE SCALE GENOMIC DNA]</scope>
    <source>
        <strain evidence="12 13">JCM 30472</strain>
    </source>
</reference>
<feature type="region of interest" description="Disordered" evidence="8">
    <location>
        <begin position="289"/>
        <end position="314"/>
    </location>
</feature>
<evidence type="ECO:0000256" key="7">
    <source>
        <dbReference type="ARBA" id="ARBA00023049"/>
    </source>
</evidence>
<keyword evidence="13" id="KW-1185">Reference proteome</keyword>
<gene>
    <name evidence="12" type="ORF">C7H08_01860</name>
</gene>
<evidence type="ECO:0000259" key="10">
    <source>
        <dbReference type="Pfam" id="PF04225"/>
    </source>
</evidence>
<evidence type="ECO:0000256" key="3">
    <source>
        <dbReference type="ARBA" id="ARBA00022670"/>
    </source>
</evidence>
<feature type="region of interest" description="Disordered" evidence="8">
    <location>
        <begin position="52"/>
        <end position="79"/>
    </location>
</feature>
<accession>A0A2T1KJA8</accession>
<keyword evidence="4" id="KW-0479">Metal-binding</keyword>
<evidence type="ECO:0000259" key="11">
    <source>
        <dbReference type="Pfam" id="PF19425"/>
    </source>
</evidence>
<dbReference type="GO" id="GO:0004222">
    <property type="term" value="F:metalloendopeptidase activity"/>
    <property type="evidence" value="ECO:0007669"/>
    <property type="project" value="TreeGrafter"/>
</dbReference>
<evidence type="ECO:0000256" key="4">
    <source>
        <dbReference type="ARBA" id="ARBA00022723"/>
    </source>
</evidence>
<evidence type="ECO:0000256" key="8">
    <source>
        <dbReference type="SAM" id="MobiDB-lite"/>
    </source>
</evidence>
<evidence type="ECO:0000313" key="13">
    <source>
        <dbReference type="Proteomes" id="UP000238385"/>
    </source>
</evidence>
<keyword evidence="7" id="KW-0482">Metalloprotease</keyword>
<evidence type="ECO:0000256" key="6">
    <source>
        <dbReference type="ARBA" id="ARBA00022833"/>
    </source>
</evidence>
<dbReference type="FunFam" id="2.70.70.10:FF:000002">
    <property type="entry name" value="Murein DD-endopeptidase MepM"/>
    <property type="match status" value="1"/>
</dbReference>
<dbReference type="GO" id="GO:0046872">
    <property type="term" value="F:metal ion binding"/>
    <property type="evidence" value="ECO:0007669"/>
    <property type="project" value="UniProtKB-KW"/>
</dbReference>
<feature type="domain" description="Csd3-like second N-terminal" evidence="11">
    <location>
        <begin position="168"/>
        <end position="290"/>
    </location>
</feature>
<evidence type="ECO:0000259" key="9">
    <source>
        <dbReference type="Pfam" id="PF01551"/>
    </source>
</evidence>
<keyword evidence="6" id="KW-0862">Zinc</keyword>
<dbReference type="SUPFAM" id="SSF51261">
    <property type="entry name" value="Duplicated hybrid motif"/>
    <property type="match status" value="1"/>
</dbReference>
<evidence type="ECO:0000256" key="2">
    <source>
        <dbReference type="ARBA" id="ARBA00004196"/>
    </source>
</evidence>
<dbReference type="GO" id="GO:0006508">
    <property type="term" value="P:proteolysis"/>
    <property type="evidence" value="ECO:0007669"/>
    <property type="project" value="UniProtKB-KW"/>
</dbReference>
<dbReference type="Proteomes" id="UP000238385">
    <property type="component" value="Unassembled WGS sequence"/>
</dbReference>
<dbReference type="Gene3D" id="2.70.70.10">
    <property type="entry name" value="Glucose Permease (Domain IIA)"/>
    <property type="match status" value="1"/>
</dbReference>
<name>A0A2T1KJA8_9GAMM</name>
<dbReference type="InterPro" id="IPR050570">
    <property type="entry name" value="Cell_wall_metabolism_enzyme"/>
</dbReference>
<dbReference type="InterPro" id="IPR045834">
    <property type="entry name" value="Csd3_N2"/>
</dbReference>
<dbReference type="GO" id="GO:0030313">
    <property type="term" value="C:cell envelope"/>
    <property type="evidence" value="ECO:0007669"/>
    <property type="project" value="UniProtKB-SubCell"/>
</dbReference>
<dbReference type="EMBL" id="PXNN01000003">
    <property type="protein sequence ID" value="PSF10267.1"/>
    <property type="molecule type" value="Genomic_DNA"/>
</dbReference>
<dbReference type="CDD" id="cd12797">
    <property type="entry name" value="M23_peptidase"/>
    <property type="match status" value="1"/>
</dbReference>
<dbReference type="PANTHER" id="PTHR21666:SF292">
    <property type="entry name" value="MUREIN DD-ENDOPEPTIDASE MEPM"/>
    <property type="match status" value="1"/>
</dbReference>
<protein>
    <submittedName>
        <fullName evidence="12">Murein DD-endopeptidase MepM</fullName>
    </submittedName>
</protein>
<dbReference type="InterPro" id="IPR011055">
    <property type="entry name" value="Dup_hybrid_motif"/>
</dbReference>
<dbReference type="AlphaFoldDB" id="A0A2T1KJA8"/>
<keyword evidence="3" id="KW-0645">Protease</keyword>
<dbReference type="Pfam" id="PF01551">
    <property type="entry name" value="Peptidase_M23"/>
    <property type="match status" value="1"/>
</dbReference>
<evidence type="ECO:0000256" key="5">
    <source>
        <dbReference type="ARBA" id="ARBA00022801"/>
    </source>
</evidence>
<dbReference type="InterPro" id="IPR007340">
    <property type="entry name" value="LysM_Opacity-associatedA"/>
</dbReference>
<dbReference type="Gene3D" id="3.10.450.350">
    <property type="match status" value="2"/>
</dbReference>
<comment type="cofactor">
    <cofactor evidence="1">
        <name>Zn(2+)</name>
        <dbReference type="ChEBI" id="CHEBI:29105"/>
    </cofactor>
</comment>
<comment type="caution">
    <text evidence="12">The sequence shown here is derived from an EMBL/GenBank/DDBJ whole genome shotgun (WGS) entry which is preliminary data.</text>
</comment>
<proteinExistence type="predicted"/>
<keyword evidence="5" id="KW-0378">Hydrolase</keyword>
<dbReference type="Pfam" id="PF04225">
    <property type="entry name" value="LysM_OapA"/>
    <property type="match status" value="1"/>
</dbReference>
<dbReference type="PANTHER" id="PTHR21666">
    <property type="entry name" value="PEPTIDASE-RELATED"/>
    <property type="match status" value="1"/>
</dbReference>
<evidence type="ECO:0000256" key="1">
    <source>
        <dbReference type="ARBA" id="ARBA00001947"/>
    </source>
</evidence>
<feature type="domain" description="M23ase beta-sheet core" evidence="9">
    <location>
        <begin position="302"/>
        <end position="396"/>
    </location>
</feature>
<dbReference type="NCBIfam" id="NF008652">
    <property type="entry name" value="PRK11649.1"/>
    <property type="match status" value="1"/>
</dbReference>
<evidence type="ECO:0000313" key="12">
    <source>
        <dbReference type="EMBL" id="PSF10267.1"/>
    </source>
</evidence>
<feature type="domain" description="Opacity-associated protein A LysM-like" evidence="10">
    <location>
        <begin position="81"/>
        <end position="163"/>
    </location>
</feature>
<organism evidence="12 13">
    <name type="scientific">Marinobacter halophilus</name>
    <dbReference type="NCBI Taxonomy" id="1323740"/>
    <lineage>
        <taxon>Bacteria</taxon>
        <taxon>Pseudomonadati</taxon>
        <taxon>Pseudomonadota</taxon>
        <taxon>Gammaproteobacteria</taxon>
        <taxon>Pseudomonadales</taxon>
        <taxon>Marinobacteraceae</taxon>
        <taxon>Marinobacter</taxon>
    </lineage>
</organism>
<dbReference type="RefSeq" id="WP_106670054.1">
    <property type="nucleotide sequence ID" value="NZ_BMFE01000001.1"/>
</dbReference>
<dbReference type="InterPro" id="IPR016047">
    <property type="entry name" value="M23ase_b-sheet_dom"/>
</dbReference>
<dbReference type="Pfam" id="PF19425">
    <property type="entry name" value="Csd3_N2"/>
    <property type="match status" value="1"/>
</dbReference>
<dbReference type="GO" id="GO:0042834">
    <property type="term" value="F:peptidoglycan binding"/>
    <property type="evidence" value="ECO:0007669"/>
    <property type="project" value="InterPro"/>
</dbReference>
<sequence>MAEQKVFTPTHKILFVIATLLVLVASVWSTQSSSAKTHSLSDESLSISFDSAEAAQAEHVPGPQSDALPDTDTDTDTKTVRHQVQSGDTLSGIFGALGAPMSDLHKIMEADVEYLALATLQPGTEFQLTFDTEGQFTELALEVDAARTVYFTRTDDGSFEYRKTEAETQWVSEVLRGDIHGSFYASAVRAGLNAHQIAAVSQLLEHKLNFRRDLRAGDQFAVIIGHEMADNRSTGKTRLEAASLKRGSNTHTAFRFEDGNYYDQNGKSVLPAFRRWPTATRFRVSSHFNPRRKHPVTGRIAPHNGTDLATPTGTPIMSTGDGIVHRIGNHPFAGKYVEIDHGNAYKTRYLHLHRILVKRGQKVERGDRIALSGNTGRSTGAHLHFELHINGRPVNPLTAEIPTAADVPKAVARQFEEETSLKLAVMGTAASRSNLILAGARPSFD</sequence>